<evidence type="ECO:0000313" key="3">
    <source>
        <dbReference type="Proteomes" id="UP000324758"/>
    </source>
</evidence>
<keyword evidence="1" id="KW-1133">Transmembrane helix</keyword>
<dbReference type="EMBL" id="VSSS01000023">
    <property type="protein sequence ID" value="TYL95964.1"/>
    <property type="molecule type" value="Genomic_DNA"/>
</dbReference>
<dbReference type="Proteomes" id="UP000324758">
    <property type="component" value="Unassembled WGS sequence"/>
</dbReference>
<organism evidence="2 3">
    <name type="scientific">Bradyrhizobium rifense</name>
    <dbReference type="NCBI Taxonomy" id="515499"/>
    <lineage>
        <taxon>Bacteria</taxon>
        <taxon>Pseudomonadati</taxon>
        <taxon>Pseudomonadota</taxon>
        <taxon>Alphaproteobacteria</taxon>
        <taxon>Hyphomicrobiales</taxon>
        <taxon>Nitrobacteraceae</taxon>
        <taxon>Bradyrhizobium</taxon>
    </lineage>
</organism>
<feature type="transmembrane region" description="Helical" evidence="1">
    <location>
        <begin position="56"/>
        <end position="75"/>
    </location>
</feature>
<dbReference type="OrthoDB" id="8255901at2"/>
<gene>
    <name evidence="2" type="ORF">FXB40_13240</name>
</gene>
<dbReference type="AlphaFoldDB" id="A0A5D3KGT9"/>
<name>A0A5D3KGT9_9BRAD</name>
<evidence type="ECO:0000256" key="1">
    <source>
        <dbReference type="SAM" id="Phobius"/>
    </source>
</evidence>
<keyword evidence="1" id="KW-0472">Membrane</keyword>
<evidence type="ECO:0000313" key="2">
    <source>
        <dbReference type="EMBL" id="TYL95964.1"/>
    </source>
</evidence>
<comment type="caution">
    <text evidence="2">The sequence shown here is derived from an EMBL/GenBank/DDBJ whole genome shotgun (WGS) entry which is preliminary data.</text>
</comment>
<keyword evidence="3" id="KW-1185">Reference proteome</keyword>
<proteinExistence type="predicted"/>
<keyword evidence="1" id="KW-0812">Transmembrane</keyword>
<protein>
    <submittedName>
        <fullName evidence="2">Uncharacterized protein</fullName>
    </submittedName>
</protein>
<reference evidence="2 3" key="1">
    <citation type="submission" date="2019-08" db="EMBL/GenBank/DDBJ databases">
        <title>Bradyrhizobium hipponensis sp. nov., a rhizobium isolated from a Lupinus angustifolius root nodule in Tunisia.</title>
        <authorList>
            <person name="Off K."/>
            <person name="Rejili M."/>
            <person name="Mars M."/>
            <person name="Brachmann A."/>
            <person name="Marin M."/>
        </authorList>
    </citation>
    <scope>NUCLEOTIDE SEQUENCE [LARGE SCALE GENOMIC DNA]</scope>
    <source>
        <strain evidence="2 3">CTAW71</strain>
    </source>
</reference>
<sequence length="91" mass="9803">MLALLSMLIAAPAMLMIHLLESELVLPALSILFFSGAMIAALLARTDSKNVTLEDVTLWDIAGAFTMMGCAAAIFSEPDQVALFFEPLTRD</sequence>
<accession>A0A5D3KGT9</accession>
<feature type="transmembrane region" description="Helical" evidence="1">
    <location>
        <begin position="25"/>
        <end position="44"/>
    </location>
</feature>